<proteinExistence type="predicted"/>
<evidence type="ECO:0000313" key="2">
    <source>
        <dbReference type="Proteomes" id="UP001054945"/>
    </source>
</evidence>
<accession>A0AAV4NWU1</accession>
<reference evidence="1 2" key="1">
    <citation type="submission" date="2021-06" db="EMBL/GenBank/DDBJ databases">
        <title>Caerostris extrusa draft genome.</title>
        <authorList>
            <person name="Kono N."/>
            <person name="Arakawa K."/>
        </authorList>
    </citation>
    <scope>NUCLEOTIDE SEQUENCE [LARGE SCALE GENOMIC DNA]</scope>
</reference>
<gene>
    <name evidence="1" type="ORF">CEXT_785381</name>
</gene>
<evidence type="ECO:0000313" key="1">
    <source>
        <dbReference type="EMBL" id="GIX88233.1"/>
    </source>
</evidence>
<name>A0AAV4NWU1_CAEEX</name>
<keyword evidence="2" id="KW-1185">Reference proteome</keyword>
<comment type="caution">
    <text evidence="1">The sequence shown here is derived from an EMBL/GenBank/DDBJ whole genome shotgun (WGS) entry which is preliminary data.</text>
</comment>
<sequence length="182" mass="19805">MPLVTKLDPMVCKKLMAGHGLLTILLMLITEWTSRQTNPVSNLNSASTSVNKAVYAATDLAPESPITYDVITSPDLDSKSPINYDVTTSPAKMSITAPGVYSYANVPSTYNTYATAPAFFSPSYQYVPANTNPAVFSPISYITDPSLHKTVPERVFTYVNAPASVPYRNYEPILVYASSAYL</sequence>
<dbReference type="Proteomes" id="UP001054945">
    <property type="component" value="Unassembled WGS sequence"/>
</dbReference>
<organism evidence="1 2">
    <name type="scientific">Caerostris extrusa</name>
    <name type="common">Bark spider</name>
    <name type="synonym">Caerostris bankana</name>
    <dbReference type="NCBI Taxonomy" id="172846"/>
    <lineage>
        <taxon>Eukaryota</taxon>
        <taxon>Metazoa</taxon>
        <taxon>Ecdysozoa</taxon>
        <taxon>Arthropoda</taxon>
        <taxon>Chelicerata</taxon>
        <taxon>Arachnida</taxon>
        <taxon>Araneae</taxon>
        <taxon>Araneomorphae</taxon>
        <taxon>Entelegynae</taxon>
        <taxon>Araneoidea</taxon>
        <taxon>Araneidae</taxon>
        <taxon>Caerostris</taxon>
    </lineage>
</organism>
<dbReference type="AlphaFoldDB" id="A0AAV4NWU1"/>
<dbReference type="EMBL" id="BPLR01021305">
    <property type="protein sequence ID" value="GIX88233.1"/>
    <property type="molecule type" value="Genomic_DNA"/>
</dbReference>
<protein>
    <submittedName>
        <fullName evidence="1">Uncharacterized protein</fullName>
    </submittedName>
</protein>